<gene>
    <name evidence="16" type="ORF">EA26_07195</name>
</gene>
<evidence type="ECO:0000256" key="15">
    <source>
        <dbReference type="ARBA" id="ARBA00033028"/>
    </source>
</evidence>
<keyword evidence="11" id="KW-0472">Membrane</keyword>
<evidence type="ECO:0000256" key="14">
    <source>
        <dbReference type="ARBA" id="ARBA00031542"/>
    </source>
</evidence>
<keyword evidence="7" id="KW-0812">Transmembrane</keyword>
<dbReference type="GO" id="GO:0016042">
    <property type="term" value="P:lipid catabolic process"/>
    <property type="evidence" value="ECO:0007669"/>
    <property type="project" value="UniProtKB-KW"/>
</dbReference>
<accession>A0A099LTW9</accession>
<evidence type="ECO:0000256" key="2">
    <source>
        <dbReference type="ARBA" id="ARBA00004383"/>
    </source>
</evidence>
<name>A0A099LTW9_9VIBR</name>
<dbReference type="RefSeq" id="WP_039426100.1">
    <property type="nucleotide sequence ID" value="NZ_CP061845.1"/>
</dbReference>
<dbReference type="GO" id="GO:0051082">
    <property type="term" value="F:unfolded protein binding"/>
    <property type="evidence" value="ECO:0007669"/>
    <property type="project" value="InterPro"/>
</dbReference>
<evidence type="ECO:0000256" key="10">
    <source>
        <dbReference type="ARBA" id="ARBA00023098"/>
    </source>
</evidence>
<evidence type="ECO:0000256" key="6">
    <source>
        <dbReference type="ARBA" id="ARBA00022519"/>
    </source>
</evidence>
<sequence>MKKTVLSIIIVIALGSFIAVFYPTAEQAAVQDIRTAAQKDTELDIASGRALMEYSLSALGEKPLHQIQSEFTALGEVIQPLQIDERLFATYLQYKQALVELEPNWSALDSVAFTELHQSLLALQQRFFTDEQIALLFAEENQLRALAIEKMRLQSSTLSQQEQQAMWQAQLADLPEYIQQSDANRRLIGELSQTEQEDRQTAYLKRAELVGDAGAQRLSQLDAQRQQFADELQSYMLARSDILQADFLSTEQKQQQIEALRASRFAQKQWRRVEALERIQDASQSVN</sequence>
<comment type="function">
    <text evidence="1">May be involved in the folding of the extracellular lipase during its passage through the periplasm.</text>
</comment>
<evidence type="ECO:0000256" key="3">
    <source>
        <dbReference type="ARBA" id="ARBA00010358"/>
    </source>
</evidence>
<proteinExistence type="inferred from homology"/>
<dbReference type="Proteomes" id="UP000029994">
    <property type="component" value="Unassembled WGS sequence"/>
</dbReference>
<evidence type="ECO:0000256" key="11">
    <source>
        <dbReference type="ARBA" id="ARBA00023136"/>
    </source>
</evidence>
<comment type="subcellular location">
    <subcellularLocation>
        <location evidence="2">Cell inner membrane</location>
        <topology evidence="2">Single-pass membrane protein</topology>
        <orientation evidence="2">Periplasmic side</orientation>
    </subcellularLocation>
</comment>
<comment type="similarity">
    <text evidence="3">Belongs to the lipase chaperone family.</text>
</comment>
<evidence type="ECO:0000256" key="1">
    <source>
        <dbReference type="ARBA" id="ARBA00003280"/>
    </source>
</evidence>
<dbReference type="GeneID" id="43682981"/>
<comment type="caution">
    <text evidence="16">The sequence shown here is derived from an EMBL/GenBank/DDBJ whole genome shotgun (WGS) entry which is preliminary data.</text>
</comment>
<dbReference type="AlphaFoldDB" id="A0A099LTW9"/>
<evidence type="ECO:0000256" key="5">
    <source>
        <dbReference type="ARBA" id="ARBA00022475"/>
    </source>
</evidence>
<keyword evidence="6" id="KW-0997">Cell inner membrane</keyword>
<evidence type="ECO:0000256" key="9">
    <source>
        <dbReference type="ARBA" id="ARBA00022989"/>
    </source>
</evidence>
<keyword evidence="9" id="KW-1133">Transmembrane helix</keyword>
<keyword evidence="8" id="KW-0442">Lipid degradation</keyword>
<dbReference type="STRING" id="29495.EA26_07195"/>
<dbReference type="Pfam" id="PF03280">
    <property type="entry name" value="Lipase_chap"/>
    <property type="match status" value="1"/>
</dbReference>
<dbReference type="GO" id="GO:0006457">
    <property type="term" value="P:protein folding"/>
    <property type="evidence" value="ECO:0007669"/>
    <property type="project" value="InterPro"/>
</dbReference>
<evidence type="ECO:0000256" key="7">
    <source>
        <dbReference type="ARBA" id="ARBA00022692"/>
    </source>
</evidence>
<dbReference type="InterPro" id="IPR004961">
    <property type="entry name" value="Lipase_chaperone"/>
</dbReference>
<dbReference type="eggNOG" id="COG5380">
    <property type="taxonomic scope" value="Bacteria"/>
</dbReference>
<reference evidence="16 17" key="1">
    <citation type="submission" date="2014-04" db="EMBL/GenBank/DDBJ databases">
        <title>Genome sequencing of Vibrio navarrensis strains.</title>
        <authorList>
            <person name="Gladney L.M."/>
            <person name="Katz L.S."/>
            <person name="Marino-Ramirez L."/>
            <person name="Jordan I.K."/>
        </authorList>
    </citation>
    <scope>NUCLEOTIDE SEQUENCE [LARGE SCALE GENOMIC DNA]</scope>
    <source>
        <strain evidence="16 17">ATCC 51183</strain>
    </source>
</reference>
<evidence type="ECO:0000313" key="16">
    <source>
        <dbReference type="EMBL" id="KGK11099.1"/>
    </source>
</evidence>
<evidence type="ECO:0000256" key="12">
    <source>
        <dbReference type="ARBA" id="ARBA00023186"/>
    </source>
</evidence>
<evidence type="ECO:0000256" key="13">
    <source>
        <dbReference type="ARBA" id="ARBA00030948"/>
    </source>
</evidence>
<organism evidence="16 17">
    <name type="scientific">Vibrio navarrensis</name>
    <dbReference type="NCBI Taxonomy" id="29495"/>
    <lineage>
        <taxon>Bacteria</taxon>
        <taxon>Pseudomonadati</taxon>
        <taxon>Pseudomonadota</taxon>
        <taxon>Gammaproteobacteria</taxon>
        <taxon>Vibrionales</taxon>
        <taxon>Vibrionaceae</taxon>
        <taxon>Vibrio</taxon>
    </lineage>
</organism>
<keyword evidence="12" id="KW-0143">Chaperone</keyword>
<dbReference type="SUPFAM" id="SSF158855">
    <property type="entry name" value="Lipase chaperone-like"/>
    <property type="match status" value="1"/>
</dbReference>
<protein>
    <recommendedName>
        <fullName evidence="4">Lipase chaperone</fullName>
    </recommendedName>
    <alternativeName>
        <fullName evidence="15">Lipase foldase</fullName>
    </alternativeName>
    <alternativeName>
        <fullName evidence="13">Lipase helper protein</fullName>
    </alternativeName>
    <alternativeName>
        <fullName evidence="14">Lipase modulator</fullName>
    </alternativeName>
</protein>
<keyword evidence="17" id="KW-1185">Reference proteome</keyword>
<dbReference type="EMBL" id="JMCG01000001">
    <property type="protein sequence ID" value="KGK11099.1"/>
    <property type="molecule type" value="Genomic_DNA"/>
</dbReference>
<evidence type="ECO:0000256" key="8">
    <source>
        <dbReference type="ARBA" id="ARBA00022963"/>
    </source>
</evidence>
<evidence type="ECO:0000256" key="4">
    <source>
        <dbReference type="ARBA" id="ARBA00019692"/>
    </source>
</evidence>
<dbReference type="GO" id="GO:0005886">
    <property type="term" value="C:plasma membrane"/>
    <property type="evidence" value="ECO:0007669"/>
    <property type="project" value="UniProtKB-SubCell"/>
</dbReference>
<evidence type="ECO:0000313" key="17">
    <source>
        <dbReference type="Proteomes" id="UP000029994"/>
    </source>
</evidence>
<keyword evidence="5" id="KW-1003">Cell membrane</keyword>
<keyword evidence="10" id="KW-0443">Lipid metabolism</keyword>